<dbReference type="Proteomes" id="UP001419268">
    <property type="component" value="Unassembled WGS sequence"/>
</dbReference>
<protein>
    <submittedName>
        <fullName evidence="2">Uncharacterized protein</fullName>
    </submittedName>
</protein>
<dbReference type="EMBL" id="JBBNAG010000009">
    <property type="protein sequence ID" value="KAK9106227.1"/>
    <property type="molecule type" value="Genomic_DNA"/>
</dbReference>
<feature type="region of interest" description="Disordered" evidence="1">
    <location>
        <begin position="15"/>
        <end position="129"/>
    </location>
</feature>
<feature type="compositionally biased region" description="Polar residues" evidence="1">
    <location>
        <begin position="67"/>
        <end position="76"/>
    </location>
</feature>
<keyword evidence="3" id="KW-1185">Reference proteome</keyword>
<dbReference type="PANTHER" id="PTHR34542:SF1">
    <property type="entry name" value="OS08G0359900 PROTEIN"/>
    <property type="match status" value="1"/>
</dbReference>
<sequence length="164" mass="18017">MATLHKFKLLATQCGVAGSPSRSPTTSSSPVFQIRRRKTLRMLLTRARSARRKPHSPPEEKDPIPKATTTTLQLLISNKLKDLFVSTSPPPPPPPPPLEDDGIRSDETSKSSTVRPGRTGSTGGSHRPLTAVFRYRLLRSRPWRPMLLSIPEYTTAATPTTPGD</sequence>
<evidence type="ECO:0000313" key="2">
    <source>
        <dbReference type="EMBL" id="KAK9106227.1"/>
    </source>
</evidence>
<evidence type="ECO:0000256" key="1">
    <source>
        <dbReference type="SAM" id="MobiDB-lite"/>
    </source>
</evidence>
<dbReference type="AlphaFoldDB" id="A0AAP0I1D8"/>
<comment type="caution">
    <text evidence="2">The sequence shown here is derived from an EMBL/GenBank/DDBJ whole genome shotgun (WGS) entry which is preliminary data.</text>
</comment>
<feature type="compositionally biased region" description="Low complexity" evidence="1">
    <location>
        <begin position="19"/>
        <end position="30"/>
    </location>
</feature>
<organism evidence="2 3">
    <name type="scientific">Stephania cephalantha</name>
    <dbReference type="NCBI Taxonomy" id="152367"/>
    <lineage>
        <taxon>Eukaryota</taxon>
        <taxon>Viridiplantae</taxon>
        <taxon>Streptophyta</taxon>
        <taxon>Embryophyta</taxon>
        <taxon>Tracheophyta</taxon>
        <taxon>Spermatophyta</taxon>
        <taxon>Magnoliopsida</taxon>
        <taxon>Ranunculales</taxon>
        <taxon>Menispermaceae</taxon>
        <taxon>Menispermoideae</taxon>
        <taxon>Cissampelideae</taxon>
        <taxon>Stephania</taxon>
    </lineage>
</organism>
<accession>A0AAP0I1D8</accession>
<proteinExistence type="predicted"/>
<dbReference type="PANTHER" id="PTHR34542">
    <property type="entry name" value="OS08G0359900 PROTEIN"/>
    <property type="match status" value="1"/>
</dbReference>
<reference evidence="2 3" key="1">
    <citation type="submission" date="2024-01" db="EMBL/GenBank/DDBJ databases">
        <title>Genome assemblies of Stephania.</title>
        <authorList>
            <person name="Yang L."/>
        </authorList>
    </citation>
    <scope>NUCLEOTIDE SEQUENCE [LARGE SCALE GENOMIC DNA]</scope>
    <source>
        <strain evidence="2">JXDWG</strain>
        <tissue evidence="2">Leaf</tissue>
    </source>
</reference>
<evidence type="ECO:0000313" key="3">
    <source>
        <dbReference type="Proteomes" id="UP001419268"/>
    </source>
</evidence>
<feature type="compositionally biased region" description="Pro residues" evidence="1">
    <location>
        <begin position="88"/>
        <end position="97"/>
    </location>
</feature>
<name>A0AAP0I1D8_9MAGN</name>
<gene>
    <name evidence="2" type="ORF">Scep_023071</name>
</gene>